<dbReference type="SUPFAM" id="SSF55785">
    <property type="entry name" value="PYP-like sensor domain (PAS domain)"/>
    <property type="match status" value="1"/>
</dbReference>
<dbReference type="CDD" id="cd00130">
    <property type="entry name" value="PAS"/>
    <property type="match status" value="1"/>
</dbReference>
<dbReference type="SMART" id="SM00267">
    <property type="entry name" value="GGDEF"/>
    <property type="match status" value="1"/>
</dbReference>
<dbReference type="Gene3D" id="3.30.450.20">
    <property type="entry name" value="PAS domain"/>
    <property type="match status" value="1"/>
</dbReference>
<dbReference type="InterPro" id="IPR013767">
    <property type="entry name" value="PAS_fold"/>
</dbReference>
<dbReference type="PROSITE" id="PS50887">
    <property type="entry name" value="GGDEF"/>
    <property type="match status" value="1"/>
</dbReference>
<dbReference type="NCBIfam" id="TIGR00254">
    <property type="entry name" value="GGDEF"/>
    <property type="match status" value="1"/>
</dbReference>
<dbReference type="EMBL" id="VBOT01000079">
    <property type="protein sequence ID" value="TMQ51165.1"/>
    <property type="molecule type" value="Genomic_DNA"/>
</dbReference>
<gene>
    <name evidence="4" type="ORF">E6K73_06490</name>
</gene>
<feature type="domain" description="GGDEF" evidence="3">
    <location>
        <begin position="219"/>
        <end position="346"/>
    </location>
</feature>
<reference evidence="4 5" key="1">
    <citation type="journal article" date="2019" name="Nat. Microbiol.">
        <title>Mediterranean grassland soil C-N compound turnover is dependent on rainfall and depth, and is mediated by genomically divergent microorganisms.</title>
        <authorList>
            <person name="Diamond S."/>
            <person name="Andeer P.F."/>
            <person name="Li Z."/>
            <person name="Crits-Christoph A."/>
            <person name="Burstein D."/>
            <person name="Anantharaman K."/>
            <person name="Lane K.R."/>
            <person name="Thomas B.C."/>
            <person name="Pan C."/>
            <person name="Northen T.R."/>
            <person name="Banfield J.F."/>
        </authorList>
    </citation>
    <scope>NUCLEOTIDE SEQUENCE [LARGE SCALE GENOMIC DNA]</scope>
    <source>
        <strain evidence="4">WS_3</strain>
    </source>
</reference>
<dbReference type="SMART" id="SM00091">
    <property type="entry name" value="PAS"/>
    <property type="match status" value="1"/>
</dbReference>
<dbReference type="InterPro" id="IPR000014">
    <property type="entry name" value="PAS"/>
</dbReference>
<evidence type="ECO:0000259" key="3">
    <source>
        <dbReference type="PROSITE" id="PS50887"/>
    </source>
</evidence>
<dbReference type="AlphaFoldDB" id="A0A538SIH8"/>
<comment type="caution">
    <text evidence="4">The sequence shown here is derived from an EMBL/GenBank/DDBJ whole genome shotgun (WGS) entry which is preliminary data.</text>
</comment>
<feature type="domain" description="PAS" evidence="1">
    <location>
        <begin position="63"/>
        <end position="116"/>
    </location>
</feature>
<dbReference type="Pfam" id="PF00990">
    <property type="entry name" value="GGDEF"/>
    <property type="match status" value="1"/>
</dbReference>
<dbReference type="Pfam" id="PF00989">
    <property type="entry name" value="PAS"/>
    <property type="match status" value="1"/>
</dbReference>
<evidence type="ECO:0000259" key="1">
    <source>
        <dbReference type="PROSITE" id="PS50112"/>
    </source>
</evidence>
<protein>
    <submittedName>
        <fullName evidence="4">Diguanylate cyclase</fullName>
    </submittedName>
</protein>
<dbReference type="PANTHER" id="PTHR44757:SF2">
    <property type="entry name" value="BIOFILM ARCHITECTURE MAINTENANCE PROTEIN MBAA"/>
    <property type="match status" value="1"/>
</dbReference>
<evidence type="ECO:0000313" key="5">
    <source>
        <dbReference type="Proteomes" id="UP000320184"/>
    </source>
</evidence>
<accession>A0A538SIH8</accession>
<organism evidence="4 5">
    <name type="scientific">Eiseniibacteriota bacterium</name>
    <dbReference type="NCBI Taxonomy" id="2212470"/>
    <lineage>
        <taxon>Bacteria</taxon>
        <taxon>Candidatus Eiseniibacteriota</taxon>
    </lineage>
</organism>
<dbReference type="PROSITE" id="PS50113">
    <property type="entry name" value="PAC"/>
    <property type="match status" value="1"/>
</dbReference>
<dbReference type="InterPro" id="IPR000700">
    <property type="entry name" value="PAS-assoc_C"/>
</dbReference>
<evidence type="ECO:0000313" key="4">
    <source>
        <dbReference type="EMBL" id="TMQ51165.1"/>
    </source>
</evidence>
<dbReference type="InterPro" id="IPR043128">
    <property type="entry name" value="Rev_trsase/Diguanyl_cyclase"/>
</dbReference>
<dbReference type="InterPro" id="IPR000160">
    <property type="entry name" value="GGDEF_dom"/>
</dbReference>
<dbReference type="InterPro" id="IPR052155">
    <property type="entry name" value="Biofilm_reg_signaling"/>
</dbReference>
<dbReference type="InterPro" id="IPR029787">
    <property type="entry name" value="Nucleotide_cyclase"/>
</dbReference>
<dbReference type="PROSITE" id="PS50112">
    <property type="entry name" value="PAS"/>
    <property type="match status" value="1"/>
</dbReference>
<dbReference type="CDD" id="cd01949">
    <property type="entry name" value="GGDEF"/>
    <property type="match status" value="1"/>
</dbReference>
<dbReference type="NCBIfam" id="TIGR00229">
    <property type="entry name" value="sensory_box"/>
    <property type="match status" value="1"/>
</dbReference>
<feature type="domain" description="PAC" evidence="2">
    <location>
        <begin position="140"/>
        <end position="190"/>
    </location>
</feature>
<proteinExistence type="predicted"/>
<dbReference type="Proteomes" id="UP000320184">
    <property type="component" value="Unassembled WGS sequence"/>
</dbReference>
<dbReference type="PANTHER" id="PTHR44757">
    <property type="entry name" value="DIGUANYLATE CYCLASE DGCP"/>
    <property type="match status" value="1"/>
</dbReference>
<name>A0A538SIH8_UNCEI</name>
<sequence>MIRAASARAQRPVARRLASQWAGSATVAGQASASETPAPCHDSPREPVLGSISMHRTSLLAHSPELSEALLEAAPDAIVVVDHDARIVLVNHQAERMFGYSRDELLGQPVEMLIPERLRQRHVEERERYAARPESRRMGIGLELLARRKDGTELPVEIALSPITSAQGPLTISTIRDASERKQVESSLRHLSTHDPLTGLHNRGYFEDEMERLERGRQFPLSVVVVDVDGLKSINDSLGHAAGDDLLRRTAAVLTRVFRAEDVVARIGGDEFAVLLPRADAPTVAQVLSRVLDELDKHNASQPFPLRLSIGSAIARRGDPLAEVLMHADRQMYREKLSRLGRPLEE</sequence>
<dbReference type="Gene3D" id="3.30.70.270">
    <property type="match status" value="1"/>
</dbReference>
<evidence type="ECO:0000259" key="2">
    <source>
        <dbReference type="PROSITE" id="PS50113"/>
    </source>
</evidence>
<dbReference type="GO" id="GO:0006355">
    <property type="term" value="P:regulation of DNA-templated transcription"/>
    <property type="evidence" value="ECO:0007669"/>
    <property type="project" value="InterPro"/>
</dbReference>
<dbReference type="InterPro" id="IPR035965">
    <property type="entry name" value="PAS-like_dom_sf"/>
</dbReference>
<dbReference type="SUPFAM" id="SSF55073">
    <property type="entry name" value="Nucleotide cyclase"/>
    <property type="match status" value="1"/>
</dbReference>